<dbReference type="OrthoDB" id="3266819at2"/>
<dbReference type="Proteomes" id="UP000093412">
    <property type="component" value="Unassembled WGS sequence"/>
</dbReference>
<organism evidence="1 3">
    <name type="scientific">Oerskovia enterophila</name>
    <dbReference type="NCBI Taxonomy" id="43678"/>
    <lineage>
        <taxon>Bacteria</taxon>
        <taxon>Bacillati</taxon>
        <taxon>Actinomycetota</taxon>
        <taxon>Actinomycetes</taxon>
        <taxon>Micrococcales</taxon>
        <taxon>Cellulomonadaceae</taxon>
        <taxon>Oerskovia</taxon>
    </lineage>
</organism>
<evidence type="ECO:0000313" key="1">
    <source>
        <dbReference type="EMBL" id="KZM33877.1"/>
    </source>
</evidence>
<dbReference type="InterPro" id="IPR019639">
    <property type="entry name" value="DUF2505"/>
</dbReference>
<protein>
    <recommendedName>
        <fullName evidence="5">DUF2505 domain-containing protein</fullName>
    </recommendedName>
</protein>
<proteinExistence type="predicted"/>
<dbReference type="RefSeq" id="WP_068624500.1">
    <property type="nucleotide sequence ID" value="NZ_JBIVFZ010000002.1"/>
</dbReference>
<dbReference type="EMBL" id="MAQA01000005">
    <property type="protein sequence ID" value="OCI32539.1"/>
    <property type="molecule type" value="Genomic_DNA"/>
</dbReference>
<accession>A0A161XBF4</accession>
<name>A0A161XBF4_9CELL</name>
<dbReference type="STRING" id="43678.OJAG_33610"/>
<sequence>MHLSVDLHYPAGLDEVTRMLASEAFVRWRAQRTGGPQALVELADVTGSIDEGFSVVVRRTLPTDQIPGHLRAFVGNALEVRQAEVWEPADGGVRRGTVSLEITGAPVRMTGTVTLEALPDGGTRHAYDGELKATVPLFAAAVEEAAAGAVRATLTSEEQAGVEWLTAP</sequence>
<keyword evidence="4" id="KW-1185">Reference proteome</keyword>
<dbReference type="Proteomes" id="UP000076447">
    <property type="component" value="Unassembled WGS sequence"/>
</dbReference>
<evidence type="ECO:0000313" key="3">
    <source>
        <dbReference type="Proteomes" id="UP000076447"/>
    </source>
</evidence>
<evidence type="ECO:0000313" key="4">
    <source>
        <dbReference type="Proteomes" id="UP000093412"/>
    </source>
</evidence>
<reference evidence="2 4" key="2">
    <citation type="submission" date="2016-06" db="EMBL/GenBank/DDBJ databases">
        <title>Genome sequence of Oerskovia enterophila DSM 43852.</title>
        <authorList>
            <person name="Poehlein A."/>
            <person name="Jag V."/>
            <person name="Bengelsdorf F.R."/>
            <person name="Daniel R."/>
            <person name="Duerre P."/>
        </authorList>
    </citation>
    <scope>NUCLEOTIDE SEQUENCE [LARGE SCALE GENOMIC DNA]</scope>
    <source>
        <strain evidence="2 4">DSM 43852</strain>
    </source>
</reference>
<reference evidence="1 3" key="1">
    <citation type="submission" date="2016-01" db="EMBL/GenBank/DDBJ databases">
        <title>Genome sequence of Oerskovia enterophila VJag, an agar and cellulose degrading bacterium.</title>
        <authorList>
            <person name="Poehlein A."/>
            <person name="Jag V."/>
            <person name="Bengelsdorf F."/>
            <person name="Duerre P."/>
            <person name="Daniel R."/>
        </authorList>
    </citation>
    <scope>NUCLEOTIDE SEQUENCE [LARGE SCALE GENOMIC DNA]</scope>
    <source>
        <strain evidence="1 3">VJag</strain>
    </source>
</reference>
<dbReference type="PATRIC" id="fig|43678.3.peg.3523"/>
<dbReference type="EMBL" id="LRIE01000083">
    <property type="protein sequence ID" value="KZM33877.1"/>
    <property type="molecule type" value="Genomic_DNA"/>
</dbReference>
<gene>
    <name evidence="2" type="ORF">OERS_07230</name>
    <name evidence="1" type="ORF">OJAG_33610</name>
</gene>
<evidence type="ECO:0008006" key="5">
    <source>
        <dbReference type="Google" id="ProtNLM"/>
    </source>
</evidence>
<dbReference type="AlphaFoldDB" id="A0A161XBF4"/>
<dbReference type="Pfam" id="PF10698">
    <property type="entry name" value="DUF2505"/>
    <property type="match status" value="1"/>
</dbReference>
<comment type="caution">
    <text evidence="1">The sequence shown here is derived from an EMBL/GenBank/DDBJ whole genome shotgun (WGS) entry which is preliminary data.</text>
</comment>
<evidence type="ECO:0000313" key="2">
    <source>
        <dbReference type="EMBL" id="OCI32539.1"/>
    </source>
</evidence>